<comment type="subcellular location">
    <subcellularLocation>
        <location evidence="12">Cytoplasm</location>
    </subcellularLocation>
</comment>
<evidence type="ECO:0000256" key="6">
    <source>
        <dbReference type="ARBA" id="ARBA00022630"/>
    </source>
</evidence>
<dbReference type="Pfam" id="PF13932">
    <property type="entry name" value="SAM_GIDA_C"/>
    <property type="match status" value="1"/>
</dbReference>
<keyword evidence="6 12" id="KW-0285">Flavoprotein</keyword>
<keyword evidence="5 12" id="KW-0963">Cytoplasm</keyword>
<keyword evidence="8 12" id="KW-0274">FAD</keyword>
<dbReference type="PROSITE" id="PS01280">
    <property type="entry name" value="GIDA_1"/>
    <property type="match status" value="1"/>
</dbReference>
<dbReference type="Pfam" id="PF21680">
    <property type="entry name" value="GIDA_C_1st"/>
    <property type="match status" value="1"/>
</dbReference>
<dbReference type="FunFam" id="1.10.150.570:FF:000001">
    <property type="entry name" value="tRNA uridine 5-carboxymethylaminomethyl modification enzyme MnmG"/>
    <property type="match status" value="1"/>
</dbReference>
<dbReference type="PRINTS" id="PR00411">
    <property type="entry name" value="PNDRDTASEI"/>
</dbReference>
<name>A0AAX3N065_9BACL</name>
<evidence type="ECO:0000256" key="7">
    <source>
        <dbReference type="ARBA" id="ARBA00022694"/>
    </source>
</evidence>
<dbReference type="Pfam" id="PF01134">
    <property type="entry name" value="GIDA"/>
    <property type="match status" value="1"/>
</dbReference>
<feature type="binding site" evidence="12">
    <location>
        <position position="126"/>
    </location>
    <ligand>
        <name>FAD</name>
        <dbReference type="ChEBI" id="CHEBI:57692"/>
    </ligand>
</feature>
<evidence type="ECO:0000313" key="14">
    <source>
        <dbReference type="EMBL" id="WDH82703.1"/>
    </source>
</evidence>
<accession>A0AAX3N065</accession>
<evidence type="ECO:0000256" key="12">
    <source>
        <dbReference type="HAMAP-Rule" id="MF_00129"/>
    </source>
</evidence>
<dbReference type="FunFam" id="1.10.10.1800:FF:000001">
    <property type="entry name" value="tRNA uridine 5-carboxymethylaminomethyl modification enzyme MnmG"/>
    <property type="match status" value="1"/>
</dbReference>
<dbReference type="GO" id="GO:0030488">
    <property type="term" value="P:tRNA methylation"/>
    <property type="evidence" value="ECO:0007669"/>
    <property type="project" value="TreeGrafter"/>
</dbReference>
<feature type="domain" description="tRNA uridine 5-carboxymethylaminomethyl modification enzyme C-terminal subdomain" evidence="13">
    <location>
        <begin position="544"/>
        <end position="615"/>
    </location>
</feature>
<comment type="cofactor">
    <cofactor evidence="1 12">
        <name>FAD</name>
        <dbReference type="ChEBI" id="CHEBI:57692"/>
    </cofactor>
</comment>
<dbReference type="PRINTS" id="PR00368">
    <property type="entry name" value="FADPNR"/>
</dbReference>
<dbReference type="InterPro" id="IPR026904">
    <property type="entry name" value="MnmG_C"/>
</dbReference>
<dbReference type="EMBL" id="CP118101">
    <property type="protein sequence ID" value="WDH82703.1"/>
    <property type="molecule type" value="Genomic_DNA"/>
</dbReference>
<gene>
    <name evidence="12 14" type="primary">mnmG</name>
    <name evidence="12" type="synonym">gidA</name>
    <name evidence="14" type="ORF">PUW23_25230</name>
</gene>
<comment type="similarity">
    <text evidence="3 12">Belongs to the MnmG family.</text>
</comment>
<dbReference type="AlphaFoldDB" id="A0AAX3N065"/>
<keyword evidence="7 12" id="KW-0819">tRNA processing</keyword>
<evidence type="ECO:0000256" key="3">
    <source>
        <dbReference type="ARBA" id="ARBA00007653"/>
    </source>
</evidence>
<evidence type="ECO:0000256" key="1">
    <source>
        <dbReference type="ARBA" id="ARBA00001974"/>
    </source>
</evidence>
<dbReference type="PANTHER" id="PTHR11806">
    <property type="entry name" value="GLUCOSE INHIBITED DIVISION PROTEIN A"/>
    <property type="match status" value="1"/>
</dbReference>
<organism evidence="14 15">
    <name type="scientific">Paenibacillus urinalis</name>
    <dbReference type="NCBI Taxonomy" id="521520"/>
    <lineage>
        <taxon>Bacteria</taxon>
        <taxon>Bacillati</taxon>
        <taxon>Bacillota</taxon>
        <taxon>Bacilli</taxon>
        <taxon>Bacillales</taxon>
        <taxon>Paenibacillaceae</taxon>
        <taxon>Paenibacillus</taxon>
    </lineage>
</organism>
<dbReference type="Proteomes" id="UP001220962">
    <property type="component" value="Chromosome"/>
</dbReference>
<feature type="binding site" evidence="12">
    <location>
        <position position="370"/>
    </location>
    <ligand>
        <name>FAD</name>
        <dbReference type="ChEBI" id="CHEBI:57692"/>
    </ligand>
</feature>
<dbReference type="Gene3D" id="1.10.10.1800">
    <property type="entry name" value="tRNA uridine 5-carboxymethylaminomethyl modification enzyme MnmG/GidA"/>
    <property type="match status" value="1"/>
</dbReference>
<dbReference type="HAMAP" id="MF_00129">
    <property type="entry name" value="MnmG_GidA"/>
    <property type="match status" value="1"/>
</dbReference>
<dbReference type="RefSeq" id="WP_274359227.1">
    <property type="nucleotide sequence ID" value="NZ_CP118101.1"/>
</dbReference>
<dbReference type="InterPro" id="IPR002218">
    <property type="entry name" value="MnmG-rel"/>
</dbReference>
<dbReference type="InterPro" id="IPR004416">
    <property type="entry name" value="MnmG"/>
</dbReference>
<comment type="subunit">
    <text evidence="10 12">Homodimer. Heterotetramer of two MnmE and two MnmG subunits.</text>
</comment>
<protein>
    <recommendedName>
        <fullName evidence="4 12">tRNA uridine 5-carboxymethylaminomethyl modification enzyme MnmG</fullName>
    </recommendedName>
    <alternativeName>
        <fullName evidence="11 12">Glucose-inhibited division protein A</fullName>
    </alternativeName>
</protein>
<dbReference type="InterPro" id="IPR047001">
    <property type="entry name" value="MnmG_C_subdom"/>
</dbReference>
<evidence type="ECO:0000313" key="15">
    <source>
        <dbReference type="Proteomes" id="UP001220962"/>
    </source>
</evidence>
<dbReference type="InterPro" id="IPR040131">
    <property type="entry name" value="MnmG_N"/>
</dbReference>
<dbReference type="InterPro" id="IPR036188">
    <property type="entry name" value="FAD/NAD-bd_sf"/>
</dbReference>
<dbReference type="FunFam" id="3.50.50.60:FF:000002">
    <property type="entry name" value="tRNA uridine 5-carboxymethylaminomethyl modification enzyme MnmG"/>
    <property type="match status" value="1"/>
</dbReference>
<evidence type="ECO:0000256" key="9">
    <source>
        <dbReference type="ARBA" id="ARBA00023027"/>
    </source>
</evidence>
<evidence type="ECO:0000256" key="8">
    <source>
        <dbReference type="ARBA" id="ARBA00022827"/>
    </source>
</evidence>
<evidence type="ECO:0000259" key="13">
    <source>
        <dbReference type="SMART" id="SM01228"/>
    </source>
</evidence>
<evidence type="ECO:0000256" key="10">
    <source>
        <dbReference type="ARBA" id="ARBA00025948"/>
    </source>
</evidence>
<keyword evidence="9 12" id="KW-0520">NAD</keyword>
<evidence type="ECO:0000256" key="11">
    <source>
        <dbReference type="ARBA" id="ARBA00031800"/>
    </source>
</evidence>
<evidence type="ECO:0000256" key="2">
    <source>
        <dbReference type="ARBA" id="ARBA00003717"/>
    </source>
</evidence>
<proteinExistence type="inferred from homology"/>
<sequence>MGYDGGTFDVIVVGAGHAGVESALAAARMGCKTLMVTINLDMIAFMPCNPSIGGPAKGHVVREIDALGGEMGRNIDKTFIQMRMLNTGKGPAVHALRAQADKFSYQHTMKETMEKEPNLTMRQGMVDRLIVEDGQCVGVITQTGTEYRAKSVVITTGTYLRGKVIMGELMYESGPNNQQPSIKLSDHLKELGFELVRFKTGTPPRVHKDTIDFSKTEIQPGDDEPKFFSYETEGSDNEQLPCWLTYTSTVTHQIINDNLHRAPMFSGVIEGTGPRYCPSIEDKIVRFSDKPKHQIFLEPEGKNTKEYYVQGLSTSLPEDVQLQVLRSIPGMENVEMMRNGYAIEYDAMVPTQLLPSLETKRLPGLFTAGQINGTSGYEEAAGQGIMAGINAARKAQGKEAVVLDRSQGYIGVLIDDLVTKGTNEPYRLLTSRAEYRLLLRHDNADLRLTPLGKEIGLISEERYVRFLNKKEKVDQEIERLRTTRIRPSEVNELLASLESAPLQDGTTLLTLMRRPEISYSIIEQISPAPEALNAEMKEQVEIQIKYAGYIEKQLIHVERLQKMEKKKIPDSINYSEIHGLAMEAKQKLEQIRPISIGQASRISGVTPADISILLVYLEHYNRVTASRG</sequence>
<reference evidence="14" key="1">
    <citation type="submission" date="2023-02" db="EMBL/GenBank/DDBJ databases">
        <title>Pathogen: clinical or host-associated sample.</title>
        <authorList>
            <person name="Hergert J."/>
            <person name="Casey R."/>
            <person name="Wagner J."/>
            <person name="Young E.L."/>
            <person name="Oakeson K.F."/>
        </authorList>
    </citation>
    <scope>NUCLEOTIDE SEQUENCE</scope>
    <source>
        <strain evidence="14">2022CK-00830</strain>
    </source>
</reference>
<evidence type="ECO:0000256" key="4">
    <source>
        <dbReference type="ARBA" id="ARBA00020461"/>
    </source>
</evidence>
<feature type="binding site" evidence="12">
    <location>
        <begin position="14"/>
        <end position="19"/>
    </location>
    <ligand>
        <name>FAD</name>
        <dbReference type="ChEBI" id="CHEBI:57692"/>
    </ligand>
</feature>
<feature type="binding site" evidence="12">
    <location>
        <position position="181"/>
    </location>
    <ligand>
        <name>FAD</name>
        <dbReference type="ChEBI" id="CHEBI:57692"/>
    </ligand>
</feature>
<dbReference type="GO" id="GO:0002098">
    <property type="term" value="P:tRNA wobble uridine modification"/>
    <property type="evidence" value="ECO:0007669"/>
    <property type="project" value="InterPro"/>
</dbReference>
<dbReference type="NCBIfam" id="TIGR00136">
    <property type="entry name" value="mnmG_gidA"/>
    <property type="match status" value="1"/>
</dbReference>
<dbReference type="PANTHER" id="PTHR11806:SF0">
    <property type="entry name" value="PROTEIN MTO1 HOMOLOG, MITOCHONDRIAL"/>
    <property type="match status" value="1"/>
</dbReference>
<dbReference type="Gene3D" id="3.50.50.60">
    <property type="entry name" value="FAD/NAD(P)-binding domain"/>
    <property type="match status" value="2"/>
</dbReference>
<dbReference type="GO" id="GO:0005829">
    <property type="term" value="C:cytosol"/>
    <property type="evidence" value="ECO:0007669"/>
    <property type="project" value="TreeGrafter"/>
</dbReference>
<dbReference type="FunFam" id="3.50.50.60:FF:000063">
    <property type="entry name" value="tRNA uridine 5-carboxymethylaminomethyl modification enzyme MnmG"/>
    <property type="match status" value="1"/>
</dbReference>
<evidence type="ECO:0000256" key="5">
    <source>
        <dbReference type="ARBA" id="ARBA00022490"/>
    </source>
</evidence>
<dbReference type="InterPro" id="IPR044920">
    <property type="entry name" value="MnmG_C_subdom_sf"/>
</dbReference>
<comment type="function">
    <text evidence="2 12">NAD-binding protein involved in the addition of a carboxymethylaminomethyl (cmnm) group at the wobble position (U34) of certain tRNAs, forming tRNA-cmnm(5)s(2)U34.</text>
</comment>
<dbReference type="InterPro" id="IPR049312">
    <property type="entry name" value="GIDA_C_N"/>
</dbReference>
<dbReference type="PROSITE" id="PS01281">
    <property type="entry name" value="GIDA_2"/>
    <property type="match status" value="1"/>
</dbReference>
<dbReference type="InterPro" id="IPR020595">
    <property type="entry name" value="MnmG-rel_CS"/>
</dbReference>
<feature type="binding site" evidence="12">
    <location>
        <begin position="273"/>
        <end position="287"/>
    </location>
    <ligand>
        <name>NAD(+)</name>
        <dbReference type="ChEBI" id="CHEBI:57540"/>
    </ligand>
</feature>
<dbReference type="SUPFAM" id="SSF51905">
    <property type="entry name" value="FAD/NAD(P)-binding domain"/>
    <property type="match status" value="1"/>
</dbReference>
<dbReference type="GO" id="GO:0050660">
    <property type="term" value="F:flavin adenine dinucleotide binding"/>
    <property type="evidence" value="ECO:0007669"/>
    <property type="project" value="UniProtKB-UniRule"/>
</dbReference>
<dbReference type="Gene3D" id="1.10.150.570">
    <property type="entry name" value="GidA associated domain, C-terminal subdomain"/>
    <property type="match status" value="1"/>
</dbReference>
<dbReference type="SMART" id="SM01228">
    <property type="entry name" value="GIDA_assoc_3"/>
    <property type="match status" value="1"/>
</dbReference>